<accession>A0A251R8P9</accession>
<proteinExistence type="predicted"/>
<organism evidence="1 2">
    <name type="scientific">Prunus persica</name>
    <name type="common">Peach</name>
    <name type="synonym">Amygdalus persica</name>
    <dbReference type="NCBI Taxonomy" id="3760"/>
    <lineage>
        <taxon>Eukaryota</taxon>
        <taxon>Viridiplantae</taxon>
        <taxon>Streptophyta</taxon>
        <taxon>Embryophyta</taxon>
        <taxon>Tracheophyta</taxon>
        <taxon>Spermatophyta</taxon>
        <taxon>Magnoliopsida</taxon>
        <taxon>eudicotyledons</taxon>
        <taxon>Gunneridae</taxon>
        <taxon>Pentapetalae</taxon>
        <taxon>rosids</taxon>
        <taxon>fabids</taxon>
        <taxon>Rosales</taxon>
        <taxon>Rosaceae</taxon>
        <taxon>Amygdaloideae</taxon>
        <taxon>Amygdaleae</taxon>
        <taxon>Prunus</taxon>
    </lineage>
</organism>
<reference evidence="1 2" key="1">
    <citation type="journal article" date="2013" name="Nat. Genet.">
        <title>The high-quality draft genome of peach (Prunus persica) identifies unique patterns of genetic diversity, domestication and genome evolution.</title>
        <authorList>
            <consortium name="International Peach Genome Initiative"/>
            <person name="Verde I."/>
            <person name="Abbott A.G."/>
            <person name="Scalabrin S."/>
            <person name="Jung S."/>
            <person name="Shu S."/>
            <person name="Marroni F."/>
            <person name="Zhebentyayeva T."/>
            <person name="Dettori M.T."/>
            <person name="Grimwood J."/>
            <person name="Cattonaro F."/>
            <person name="Zuccolo A."/>
            <person name="Rossini L."/>
            <person name="Jenkins J."/>
            <person name="Vendramin E."/>
            <person name="Meisel L.A."/>
            <person name="Decroocq V."/>
            <person name="Sosinski B."/>
            <person name="Prochnik S."/>
            <person name="Mitros T."/>
            <person name="Policriti A."/>
            <person name="Cipriani G."/>
            <person name="Dondini L."/>
            <person name="Ficklin S."/>
            <person name="Goodstein D.M."/>
            <person name="Xuan P."/>
            <person name="Del Fabbro C."/>
            <person name="Aramini V."/>
            <person name="Copetti D."/>
            <person name="Gonzalez S."/>
            <person name="Horner D.S."/>
            <person name="Falchi R."/>
            <person name="Lucas S."/>
            <person name="Mica E."/>
            <person name="Maldonado J."/>
            <person name="Lazzari B."/>
            <person name="Bielenberg D."/>
            <person name="Pirona R."/>
            <person name="Miculan M."/>
            <person name="Barakat A."/>
            <person name="Testolin R."/>
            <person name="Stella A."/>
            <person name="Tartarini S."/>
            <person name="Tonutti P."/>
            <person name="Arus P."/>
            <person name="Orellana A."/>
            <person name="Wells C."/>
            <person name="Main D."/>
            <person name="Vizzotto G."/>
            <person name="Silva H."/>
            <person name="Salamini F."/>
            <person name="Schmutz J."/>
            <person name="Morgante M."/>
            <person name="Rokhsar D.S."/>
        </authorList>
    </citation>
    <scope>NUCLEOTIDE SEQUENCE [LARGE SCALE GENOMIC DNA]</scope>
    <source>
        <strain evidence="2">cv. Nemared</strain>
    </source>
</reference>
<dbReference type="AlphaFoldDB" id="A0A251R8P9"/>
<keyword evidence="2" id="KW-1185">Reference proteome</keyword>
<evidence type="ECO:0000313" key="1">
    <source>
        <dbReference type="EMBL" id="ONI32409.1"/>
    </source>
</evidence>
<protein>
    <submittedName>
        <fullName evidence="1">Uncharacterized protein</fullName>
    </submittedName>
</protein>
<dbReference type="Gramene" id="ONI32409">
    <property type="protein sequence ID" value="ONI32409"/>
    <property type="gene ID" value="PRUPE_1G366400"/>
</dbReference>
<sequence>MCLYCMLLLMRVLLELFSCAFLGLCLFSFLSEQVPFALKSQKVLQLKVERERKKKKKHVKNFLLHG</sequence>
<evidence type="ECO:0000313" key="2">
    <source>
        <dbReference type="Proteomes" id="UP000006882"/>
    </source>
</evidence>
<name>A0A251R8P9_PRUPE</name>
<gene>
    <name evidence="1" type="ORF">PRUPE_1G366400</name>
</gene>
<dbReference type="Proteomes" id="UP000006882">
    <property type="component" value="Chromosome G1"/>
</dbReference>
<dbReference type="EMBL" id="CM007651">
    <property type="protein sequence ID" value="ONI32409.1"/>
    <property type="molecule type" value="Genomic_DNA"/>
</dbReference>